<accession>A0AAV1LGG9</accession>
<comment type="caution">
    <text evidence="3">The sequence shown here is derived from an EMBL/GenBank/DDBJ whole genome shotgun (WGS) entry which is preliminary data.</text>
</comment>
<dbReference type="Gene3D" id="3.30.530.20">
    <property type="match status" value="1"/>
</dbReference>
<reference evidence="3 4" key="1">
    <citation type="submission" date="2023-11" db="EMBL/GenBank/DDBJ databases">
        <authorList>
            <person name="Hedman E."/>
            <person name="Englund M."/>
            <person name="Stromberg M."/>
            <person name="Nyberg Akerstrom W."/>
            <person name="Nylinder S."/>
            <person name="Jareborg N."/>
            <person name="Kallberg Y."/>
            <person name="Kronander E."/>
        </authorList>
    </citation>
    <scope>NUCLEOTIDE SEQUENCE [LARGE SCALE GENOMIC DNA]</scope>
</reference>
<dbReference type="Proteomes" id="UP001314205">
    <property type="component" value="Unassembled WGS sequence"/>
</dbReference>
<name>A0AAV1LGG9_9NEOP</name>
<evidence type="ECO:0000313" key="3">
    <source>
        <dbReference type="EMBL" id="CAK1593352.1"/>
    </source>
</evidence>
<evidence type="ECO:0000259" key="2">
    <source>
        <dbReference type="PROSITE" id="PS50848"/>
    </source>
</evidence>
<dbReference type="PANTHER" id="PTHR19308">
    <property type="entry name" value="PHOSPHATIDYLCHOLINE TRANSFER PROTEIN"/>
    <property type="match status" value="1"/>
</dbReference>
<feature type="coiled-coil region" evidence="1">
    <location>
        <begin position="203"/>
        <end position="230"/>
    </location>
</feature>
<dbReference type="GO" id="GO:0003676">
    <property type="term" value="F:nucleic acid binding"/>
    <property type="evidence" value="ECO:0007669"/>
    <property type="project" value="InterPro"/>
</dbReference>
<organism evidence="3 4">
    <name type="scientific">Parnassius mnemosyne</name>
    <name type="common">clouded apollo</name>
    <dbReference type="NCBI Taxonomy" id="213953"/>
    <lineage>
        <taxon>Eukaryota</taxon>
        <taxon>Metazoa</taxon>
        <taxon>Ecdysozoa</taxon>
        <taxon>Arthropoda</taxon>
        <taxon>Hexapoda</taxon>
        <taxon>Insecta</taxon>
        <taxon>Pterygota</taxon>
        <taxon>Neoptera</taxon>
        <taxon>Endopterygota</taxon>
        <taxon>Lepidoptera</taxon>
        <taxon>Glossata</taxon>
        <taxon>Ditrysia</taxon>
        <taxon>Papilionoidea</taxon>
        <taxon>Papilionidae</taxon>
        <taxon>Parnassiinae</taxon>
        <taxon>Parnassini</taxon>
        <taxon>Parnassius</taxon>
        <taxon>Driopa</taxon>
    </lineage>
</organism>
<dbReference type="SUPFAM" id="SSF55961">
    <property type="entry name" value="Bet v1-like"/>
    <property type="match status" value="1"/>
</dbReference>
<keyword evidence="4" id="KW-1185">Reference proteome</keyword>
<dbReference type="EMBL" id="CAVLGL010000088">
    <property type="protein sequence ID" value="CAK1593352.1"/>
    <property type="molecule type" value="Genomic_DNA"/>
</dbReference>
<dbReference type="GO" id="GO:0005737">
    <property type="term" value="C:cytoplasm"/>
    <property type="evidence" value="ECO:0007669"/>
    <property type="project" value="UniProtKB-ARBA"/>
</dbReference>
<feature type="domain" description="START" evidence="2">
    <location>
        <begin position="54"/>
        <end position="278"/>
    </location>
</feature>
<proteinExistence type="predicted"/>
<dbReference type="InterPro" id="IPR002913">
    <property type="entry name" value="START_lipid-bd_dom"/>
</dbReference>
<sequence>MFNNRHWVFQQDSAPTHRAKSTQDWLAAREIDFIRHEDWPSSSPDLNPLDYKIWQHLEEKACSKPHPNLESLKTSLIKAAADIDMDLVRDAIDDWPRRLKACIKNHGVYGRYPEVNARDFAAVQLDGAYRRAWDAAVAALAVVQRSANGVQGQTVLHWEVLWPRLFANRDYVYIRRHKEFDVHNEPLTRTDKANVDSPKLNPNEMTSVQAKAKRKAMENYEREREYSRREFVDNKVYIIVSRSCERPDVPETKHAIRVVEYWSHMVVKTLEGADKVAYSLIGINGAMM</sequence>
<dbReference type="PROSITE" id="PS50848">
    <property type="entry name" value="START"/>
    <property type="match status" value="1"/>
</dbReference>
<dbReference type="GO" id="GO:0008289">
    <property type="term" value="F:lipid binding"/>
    <property type="evidence" value="ECO:0007669"/>
    <property type="project" value="InterPro"/>
</dbReference>
<dbReference type="InterPro" id="IPR036397">
    <property type="entry name" value="RNaseH_sf"/>
</dbReference>
<dbReference type="AlphaFoldDB" id="A0AAV1LGG9"/>
<keyword evidence="1" id="KW-0175">Coiled coil</keyword>
<evidence type="ECO:0000313" key="4">
    <source>
        <dbReference type="Proteomes" id="UP001314205"/>
    </source>
</evidence>
<dbReference type="InterPro" id="IPR051213">
    <property type="entry name" value="START_lipid_transfer"/>
</dbReference>
<dbReference type="InterPro" id="IPR023393">
    <property type="entry name" value="START-like_dom_sf"/>
</dbReference>
<dbReference type="Gene3D" id="3.30.420.10">
    <property type="entry name" value="Ribonuclease H-like superfamily/Ribonuclease H"/>
    <property type="match status" value="1"/>
</dbReference>
<protein>
    <recommendedName>
        <fullName evidence="2">START domain-containing protein</fullName>
    </recommendedName>
</protein>
<gene>
    <name evidence="3" type="ORF">PARMNEM_LOCUS13140</name>
</gene>
<dbReference type="PANTHER" id="PTHR19308:SF8">
    <property type="entry name" value="STAR-RELATED LIPID TRANSFER PROTEIN 7, MITOCHONDRIAL"/>
    <property type="match status" value="1"/>
</dbReference>
<evidence type="ECO:0000256" key="1">
    <source>
        <dbReference type="SAM" id="Coils"/>
    </source>
</evidence>